<evidence type="ECO:0000256" key="1">
    <source>
        <dbReference type="SAM" id="MobiDB-lite"/>
    </source>
</evidence>
<gene>
    <name evidence="2" type="ORF">TELCIR_14053</name>
</gene>
<dbReference type="EMBL" id="KZ350003">
    <property type="protein sequence ID" value="PIO64322.1"/>
    <property type="molecule type" value="Genomic_DNA"/>
</dbReference>
<feature type="region of interest" description="Disordered" evidence="1">
    <location>
        <begin position="1"/>
        <end position="26"/>
    </location>
</feature>
<sequence length="104" mass="11477">MLRLRGVSAVTNRKDRANRKNRAGKPAPVVQIAKSYTGHYGQTNPLALLAPIGPPPMQAAEVKPRNKESSCYKSKPRCELFVCSTQSTDECLSRDRPVVEQVVL</sequence>
<dbReference type="AlphaFoldDB" id="A0A2G9U3R1"/>
<name>A0A2G9U3R1_TELCI</name>
<evidence type="ECO:0000313" key="2">
    <source>
        <dbReference type="EMBL" id="PIO64322.1"/>
    </source>
</evidence>
<protein>
    <submittedName>
        <fullName evidence="2">Uncharacterized protein</fullName>
    </submittedName>
</protein>
<keyword evidence="3" id="KW-1185">Reference proteome</keyword>
<reference evidence="2 3" key="1">
    <citation type="submission" date="2015-09" db="EMBL/GenBank/DDBJ databases">
        <title>Draft genome of the parasitic nematode Teladorsagia circumcincta isolate WARC Sus (inbred).</title>
        <authorList>
            <person name="Mitreva M."/>
        </authorList>
    </citation>
    <scope>NUCLEOTIDE SEQUENCE [LARGE SCALE GENOMIC DNA]</scope>
    <source>
        <strain evidence="2 3">S</strain>
    </source>
</reference>
<proteinExistence type="predicted"/>
<accession>A0A2G9U3R1</accession>
<dbReference type="Proteomes" id="UP000230423">
    <property type="component" value="Unassembled WGS sequence"/>
</dbReference>
<evidence type="ECO:0000313" key="3">
    <source>
        <dbReference type="Proteomes" id="UP000230423"/>
    </source>
</evidence>
<organism evidence="2 3">
    <name type="scientific">Teladorsagia circumcincta</name>
    <name type="common">Brown stomach worm</name>
    <name type="synonym">Ostertagia circumcincta</name>
    <dbReference type="NCBI Taxonomy" id="45464"/>
    <lineage>
        <taxon>Eukaryota</taxon>
        <taxon>Metazoa</taxon>
        <taxon>Ecdysozoa</taxon>
        <taxon>Nematoda</taxon>
        <taxon>Chromadorea</taxon>
        <taxon>Rhabditida</taxon>
        <taxon>Rhabditina</taxon>
        <taxon>Rhabditomorpha</taxon>
        <taxon>Strongyloidea</taxon>
        <taxon>Trichostrongylidae</taxon>
        <taxon>Teladorsagia</taxon>
    </lineage>
</organism>